<evidence type="ECO:0000313" key="3">
    <source>
        <dbReference type="EMBL" id="KAK7052283.1"/>
    </source>
</evidence>
<comment type="similarity">
    <text evidence="2">Belongs to the ustYa family.</text>
</comment>
<dbReference type="InterPro" id="IPR021765">
    <property type="entry name" value="UstYa-like"/>
</dbReference>
<dbReference type="AlphaFoldDB" id="A0AAW0DM52"/>
<dbReference type="PANTHER" id="PTHR33365:SF4">
    <property type="entry name" value="CYCLOCHLOROTINE BIOSYNTHESIS PROTEIN O"/>
    <property type="match status" value="1"/>
</dbReference>
<comment type="pathway">
    <text evidence="1">Mycotoxin biosynthesis.</text>
</comment>
<name>A0AAW0DM52_9AGAR</name>
<organism evidence="3 4">
    <name type="scientific">Favolaschia claudopus</name>
    <dbReference type="NCBI Taxonomy" id="2862362"/>
    <lineage>
        <taxon>Eukaryota</taxon>
        <taxon>Fungi</taxon>
        <taxon>Dikarya</taxon>
        <taxon>Basidiomycota</taxon>
        <taxon>Agaricomycotina</taxon>
        <taxon>Agaricomycetes</taxon>
        <taxon>Agaricomycetidae</taxon>
        <taxon>Agaricales</taxon>
        <taxon>Marasmiineae</taxon>
        <taxon>Mycenaceae</taxon>
        <taxon>Favolaschia</taxon>
    </lineage>
</organism>
<comment type="caution">
    <text evidence="3">The sequence shown here is derived from an EMBL/GenBank/DDBJ whole genome shotgun (WGS) entry which is preliminary data.</text>
</comment>
<evidence type="ECO:0000313" key="4">
    <source>
        <dbReference type="Proteomes" id="UP001362999"/>
    </source>
</evidence>
<keyword evidence="4" id="KW-1185">Reference proteome</keyword>
<evidence type="ECO:0000256" key="1">
    <source>
        <dbReference type="ARBA" id="ARBA00004685"/>
    </source>
</evidence>
<proteinExistence type="inferred from homology"/>
<reference evidence="3 4" key="1">
    <citation type="journal article" date="2024" name="J Genomics">
        <title>Draft genome sequencing and assembly of Favolaschia claudopus CIRM-BRFM 2984 isolated from oak limbs.</title>
        <authorList>
            <person name="Navarro D."/>
            <person name="Drula E."/>
            <person name="Chaduli D."/>
            <person name="Cazenave R."/>
            <person name="Ahrendt S."/>
            <person name="Wang J."/>
            <person name="Lipzen A."/>
            <person name="Daum C."/>
            <person name="Barry K."/>
            <person name="Grigoriev I.V."/>
            <person name="Favel A."/>
            <person name="Rosso M.N."/>
            <person name="Martin F."/>
        </authorList>
    </citation>
    <scope>NUCLEOTIDE SEQUENCE [LARGE SCALE GENOMIC DNA]</scope>
    <source>
        <strain evidence="3 4">CIRM-BRFM 2984</strain>
    </source>
</reference>
<evidence type="ECO:0000256" key="2">
    <source>
        <dbReference type="ARBA" id="ARBA00035112"/>
    </source>
</evidence>
<protein>
    <submittedName>
        <fullName evidence="3">Tat pathway signal sequence</fullName>
    </submittedName>
</protein>
<gene>
    <name evidence="3" type="ORF">R3P38DRAFT_3172606</name>
</gene>
<dbReference type="PANTHER" id="PTHR33365">
    <property type="entry name" value="YALI0B05434P"/>
    <property type="match status" value="1"/>
</dbReference>
<sequence length="264" mass="29857">MPLDSYHLLPKDELDSEQSVPFLPEQQAKPSAARTWITRISLSLNVLFVAVSLVLLSRRSIRSPPHSVSAIPEFAPEKAFGYSRQLFKHPLSASPTKYQGYGLQVDKAWHELYASISPTILTENEAKQLPNWTQPLNVDGEMQYSVEFAVFHDLHCLNLARMSLYPDHYNSPAIKRSTTVGHLSHCFDMLRQAIQCAADMTPTPLRYGHWEGDYLVNNAANVEHVCRDWDMVVEWVSKPERRVSPGYVKALEDARKVGGPEEAV</sequence>
<dbReference type="Proteomes" id="UP001362999">
    <property type="component" value="Unassembled WGS sequence"/>
</dbReference>
<dbReference type="Pfam" id="PF11807">
    <property type="entry name" value="UstYa"/>
    <property type="match status" value="1"/>
</dbReference>
<accession>A0AAW0DM52</accession>
<dbReference type="EMBL" id="JAWWNJ010000007">
    <property type="protein sequence ID" value="KAK7052283.1"/>
    <property type="molecule type" value="Genomic_DNA"/>
</dbReference>
<dbReference type="GO" id="GO:0043386">
    <property type="term" value="P:mycotoxin biosynthetic process"/>
    <property type="evidence" value="ECO:0007669"/>
    <property type="project" value="InterPro"/>
</dbReference>